<evidence type="ECO:0000313" key="3">
    <source>
        <dbReference type="Proteomes" id="UP000324800"/>
    </source>
</evidence>
<evidence type="ECO:0000256" key="1">
    <source>
        <dbReference type="SAM" id="MobiDB-lite"/>
    </source>
</evidence>
<accession>A0A5J4W1Q4</accession>
<dbReference type="AlphaFoldDB" id="A0A5J4W1Q4"/>
<protein>
    <submittedName>
        <fullName evidence="2">Uncharacterized protein</fullName>
    </submittedName>
</protein>
<sequence length="111" mass="12139">MITKLRAGGATQADISAFTRHPITSNVVDAYYYCTMERDLDTLLIKALFKQQQDLDDVEQQLEASEGNATMQSHLVKQIKQRTYTNAIGKNSSVASATAASISTASPNLKK</sequence>
<feature type="region of interest" description="Disordered" evidence="1">
    <location>
        <begin position="92"/>
        <end position="111"/>
    </location>
</feature>
<comment type="caution">
    <text evidence="2">The sequence shown here is derived from an EMBL/GenBank/DDBJ whole genome shotgun (WGS) entry which is preliminary data.</text>
</comment>
<dbReference type="Proteomes" id="UP000324800">
    <property type="component" value="Unassembled WGS sequence"/>
</dbReference>
<evidence type="ECO:0000313" key="2">
    <source>
        <dbReference type="EMBL" id="KAA6388459.1"/>
    </source>
</evidence>
<name>A0A5J4W1Q4_9EUKA</name>
<gene>
    <name evidence="2" type="ORF">EZS28_016016</name>
</gene>
<organism evidence="2 3">
    <name type="scientific">Streblomastix strix</name>
    <dbReference type="NCBI Taxonomy" id="222440"/>
    <lineage>
        <taxon>Eukaryota</taxon>
        <taxon>Metamonada</taxon>
        <taxon>Preaxostyla</taxon>
        <taxon>Oxymonadida</taxon>
        <taxon>Streblomastigidae</taxon>
        <taxon>Streblomastix</taxon>
    </lineage>
</organism>
<reference evidence="2 3" key="1">
    <citation type="submission" date="2019-03" db="EMBL/GenBank/DDBJ databases">
        <title>Single cell metagenomics reveals metabolic interactions within the superorganism composed of flagellate Streblomastix strix and complex community of Bacteroidetes bacteria on its surface.</title>
        <authorList>
            <person name="Treitli S.C."/>
            <person name="Kolisko M."/>
            <person name="Husnik F."/>
            <person name="Keeling P."/>
            <person name="Hampl V."/>
        </authorList>
    </citation>
    <scope>NUCLEOTIDE SEQUENCE [LARGE SCALE GENOMIC DNA]</scope>
    <source>
        <strain evidence="2">ST1C</strain>
    </source>
</reference>
<dbReference type="EMBL" id="SNRW01003975">
    <property type="protein sequence ID" value="KAA6388459.1"/>
    <property type="molecule type" value="Genomic_DNA"/>
</dbReference>
<proteinExistence type="predicted"/>